<dbReference type="EMBL" id="JAUHHV010000005">
    <property type="protein sequence ID" value="KAK1424914.1"/>
    <property type="molecule type" value="Genomic_DNA"/>
</dbReference>
<dbReference type="AlphaFoldDB" id="A0AAD8KLF1"/>
<feature type="signal peptide" evidence="2">
    <location>
        <begin position="1"/>
        <end position="18"/>
    </location>
</feature>
<evidence type="ECO:0000256" key="1">
    <source>
        <dbReference type="SAM" id="MobiDB-lite"/>
    </source>
</evidence>
<feature type="chain" id="PRO_5042137666" evidence="2">
    <location>
        <begin position="19"/>
        <end position="119"/>
    </location>
</feature>
<keyword evidence="2" id="KW-0732">Signal</keyword>
<name>A0AAD8KLF1_TARER</name>
<keyword evidence="4" id="KW-1185">Reference proteome</keyword>
<evidence type="ECO:0000313" key="3">
    <source>
        <dbReference type="EMBL" id="KAK1424914.1"/>
    </source>
</evidence>
<organism evidence="3 4">
    <name type="scientific">Tagetes erecta</name>
    <name type="common">African marigold</name>
    <dbReference type="NCBI Taxonomy" id="13708"/>
    <lineage>
        <taxon>Eukaryota</taxon>
        <taxon>Viridiplantae</taxon>
        <taxon>Streptophyta</taxon>
        <taxon>Embryophyta</taxon>
        <taxon>Tracheophyta</taxon>
        <taxon>Spermatophyta</taxon>
        <taxon>Magnoliopsida</taxon>
        <taxon>eudicotyledons</taxon>
        <taxon>Gunneridae</taxon>
        <taxon>Pentapetalae</taxon>
        <taxon>asterids</taxon>
        <taxon>campanulids</taxon>
        <taxon>Asterales</taxon>
        <taxon>Asteraceae</taxon>
        <taxon>Asteroideae</taxon>
        <taxon>Heliantheae alliance</taxon>
        <taxon>Tageteae</taxon>
        <taxon>Tagetes</taxon>
    </lineage>
</organism>
<evidence type="ECO:0000256" key="2">
    <source>
        <dbReference type="SAM" id="SignalP"/>
    </source>
</evidence>
<dbReference type="Proteomes" id="UP001229421">
    <property type="component" value="Unassembled WGS sequence"/>
</dbReference>
<accession>A0AAD8KLF1</accession>
<evidence type="ECO:0000313" key="4">
    <source>
        <dbReference type="Proteomes" id="UP001229421"/>
    </source>
</evidence>
<protein>
    <submittedName>
        <fullName evidence="3">Uncharacterized protein</fullName>
    </submittedName>
</protein>
<feature type="region of interest" description="Disordered" evidence="1">
    <location>
        <begin position="78"/>
        <end position="119"/>
    </location>
</feature>
<reference evidence="3" key="1">
    <citation type="journal article" date="2023" name="bioRxiv">
        <title>Improved chromosome-level genome assembly for marigold (Tagetes erecta).</title>
        <authorList>
            <person name="Jiang F."/>
            <person name="Yuan L."/>
            <person name="Wang S."/>
            <person name="Wang H."/>
            <person name="Xu D."/>
            <person name="Wang A."/>
            <person name="Fan W."/>
        </authorList>
    </citation>
    <scope>NUCLEOTIDE SEQUENCE</scope>
    <source>
        <strain evidence="3">WSJ</strain>
        <tissue evidence="3">Leaf</tissue>
    </source>
</reference>
<sequence length="119" mass="13795">MTIGFCCVILCLWVSVLVEKTNLLFFKPRVGLNDLRPWLLVPWNGTKWHLFPSLKVRRSRKDKKHHRVPTKQLRLYPNKFNDAKNDPDLDFDIPKGSVCPSGSDKPKTKPRSLSLIDLN</sequence>
<proteinExistence type="predicted"/>
<comment type="caution">
    <text evidence="3">The sequence shown here is derived from an EMBL/GenBank/DDBJ whole genome shotgun (WGS) entry which is preliminary data.</text>
</comment>
<gene>
    <name evidence="3" type="ORF">QVD17_20255</name>
</gene>